<keyword evidence="1" id="KW-0539">Nucleus</keyword>
<name>A0AA39GRS5_SARSR</name>
<feature type="region of interest" description="Disordered" evidence="2">
    <location>
        <begin position="95"/>
        <end position="128"/>
    </location>
</feature>
<dbReference type="Proteomes" id="UP001175261">
    <property type="component" value="Unassembled WGS sequence"/>
</dbReference>
<gene>
    <name evidence="5" type="ORF">NLU13_0415</name>
</gene>
<evidence type="ECO:0000259" key="3">
    <source>
        <dbReference type="PROSITE" id="PS50090"/>
    </source>
</evidence>
<dbReference type="SUPFAM" id="SSF46689">
    <property type="entry name" value="Homeodomain-like"/>
    <property type="match status" value="2"/>
</dbReference>
<dbReference type="PANTHER" id="PTHR46734">
    <property type="entry name" value="TELOMERIC REPEAT-BINDING FACTOR 1 TERF1"/>
    <property type="match status" value="1"/>
</dbReference>
<feature type="region of interest" description="Disordered" evidence="2">
    <location>
        <begin position="16"/>
        <end position="59"/>
    </location>
</feature>
<dbReference type="AlphaFoldDB" id="A0AA39GRS5"/>
<dbReference type="Gene3D" id="1.10.246.220">
    <property type="match status" value="1"/>
</dbReference>
<dbReference type="SMART" id="SM00717">
    <property type="entry name" value="SANT"/>
    <property type="match status" value="2"/>
</dbReference>
<evidence type="ECO:0000256" key="2">
    <source>
        <dbReference type="SAM" id="MobiDB-lite"/>
    </source>
</evidence>
<dbReference type="InterPro" id="IPR001005">
    <property type="entry name" value="SANT/Myb"/>
</dbReference>
<feature type="domain" description="Myb-like" evidence="3">
    <location>
        <begin position="237"/>
        <end position="290"/>
    </location>
</feature>
<evidence type="ECO:0000259" key="4">
    <source>
        <dbReference type="PROSITE" id="PS51294"/>
    </source>
</evidence>
<keyword evidence="6" id="KW-1185">Reference proteome</keyword>
<dbReference type="PROSITE" id="PS50090">
    <property type="entry name" value="MYB_LIKE"/>
    <property type="match status" value="2"/>
</dbReference>
<accession>A0AA39GRS5</accession>
<organism evidence="5 6">
    <name type="scientific">Sarocladium strictum</name>
    <name type="common">Black bundle disease fungus</name>
    <name type="synonym">Acremonium strictum</name>
    <dbReference type="NCBI Taxonomy" id="5046"/>
    <lineage>
        <taxon>Eukaryota</taxon>
        <taxon>Fungi</taxon>
        <taxon>Dikarya</taxon>
        <taxon>Ascomycota</taxon>
        <taxon>Pezizomycotina</taxon>
        <taxon>Sordariomycetes</taxon>
        <taxon>Hypocreomycetidae</taxon>
        <taxon>Hypocreales</taxon>
        <taxon>Sarocladiaceae</taxon>
        <taxon>Sarocladium</taxon>
    </lineage>
</organism>
<dbReference type="Gene3D" id="1.10.10.60">
    <property type="entry name" value="Homeodomain-like"/>
    <property type="match status" value="1"/>
</dbReference>
<evidence type="ECO:0000313" key="6">
    <source>
        <dbReference type="Proteomes" id="UP001175261"/>
    </source>
</evidence>
<dbReference type="PROSITE" id="PS51294">
    <property type="entry name" value="HTH_MYB"/>
    <property type="match status" value="1"/>
</dbReference>
<evidence type="ECO:0000313" key="5">
    <source>
        <dbReference type="EMBL" id="KAK0390912.1"/>
    </source>
</evidence>
<dbReference type="InterPro" id="IPR052450">
    <property type="entry name" value="TRBD-Containing_Protein"/>
</dbReference>
<dbReference type="InterPro" id="IPR009057">
    <property type="entry name" value="Homeodomain-like_sf"/>
</dbReference>
<dbReference type="InterPro" id="IPR017930">
    <property type="entry name" value="Myb_dom"/>
</dbReference>
<sequence>MTATIEPRLIHLLNESTTPQISSADLPPLSQLPYPKSSDLPLPPIDSDPIYRSERNGSDSLSLINSSAPFANDDFLQNTLRDDFIRNGASASRSYPVHSVLSDSDPIEPPPPSSLSKILDDTPGNTAEDLTNKKRARVLNSKDDFMQLPQPVKKQKAAPQTHVMPPIINGLHEPPPHAALFPPMASSSSFQESDPSQRNYLQDLGYVVEERTRPLPAQPAAEEPEKNDKSTGKAPKRATKPRSKWSEEETKHLLLGVSKYGVGKWKNILGDPQYRFNDRSAGDLKDRFRTCCPDELRNSKKTAPPATKLTETLVPKKGQRKGRDLDKILINVDEVEPELTGLTAAETGPSVAPPKKSRAHRKKMKDLAELGIVAPFRPSGRRERRPFTDEEDKQILDGLEEYGPAWTKIQRDPRFNLSKRQPTDLRDRVRNGYPNIYQRIERGTFQAKSAGRSNDIMEPSVTTSIGNRLERPAAADHLQATRNLSREEAPRWPIQILDTTDTPLSPQHLEFGDTSGQSIMGGEMDISRLLLDEPALN</sequence>
<feature type="compositionally biased region" description="Basic residues" evidence="2">
    <location>
        <begin position="234"/>
        <end position="243"/>
    </location>
</feature>
<protein>
    <submittedName>
        <fullName evidence="5">Uncharacterized protein</fullName>
    </submittedName>
</protein>
<comment type="caution">
    <text evidence="5">The sequence shown here is derived from an EMBL/GenBank/DDBJ whole genome shotgun (WGS) entry which is preliminary data.</text>
</comment>
<dbReference type="PANTHER" id="PTHR46734:SF1">
    <property type="entry name" value="TELOMERIC REPEAT-BINDING FACTOR 1"/>
    <property type="match status" value="1"/>
</dbReference>
<proteinExistence type="predicted"/>
<dbReference type="EMBL" id="JAPDFR010000001">
    <property type="protein sequence ID" value="KAK0390912.1"/>
    <property type="molecule type" value="Genomic_DNA"/>
</dbReference>
<dbReference type="Pfam" id="PF00249">
    <property type="entry name" value="Myb_DNA-binding"/>
    <property type="match status" value="2"/>
</dbReference>
<dbReference type="CDD" id="cd11660">
    <property type="entry name" value="SANT_TRF"/>
    <property type="match status" value="2"/>
</dbReference>
<feature type="region of interest" description="Disordered" evidence="2">
    <location>
        <begin position="212"/>
        <end position="248"/>
    </location>
</feature>
<reference evidence="5" key="1">
    <citation type="submission" date="2022-10" db="EMBL/GenBank/DDBJ databases">
        <title>Determination and structural analysis of whole genome sequence of Sarocladium strictum F4-1.</title>
        <authorList>
            <person name="Hu L."/>
            <person name="Jiang Y."/>
        </authorList>
    </citation>
    <scope>NUCLEOTIDE SEQUENCE</scope>
    <source>
        <strain evidence="5">F4-1</strain>
    </source>
</reference>
<feature type="domain" description="Myb-like" evidence="3">
    <location>
        <begin position="379"/>
        <end position="433"/>
    </location>
</feature>
<feature type="domain" description="HTH myb-type" evidence="4">
    <location>
        <begin position="237"/>
        <end position="296"/>
    </location>
</feature>
<evidence type="ECO:0000256" key="1">
    <source>
        <dbReference type="ARBA" id="ARBA00023242"/>
    </source>
</evidence>
<feature type="compositionally biased region" description="Low complexity" evidence="2">
    <location>
        <begin position="186"/>
        <end position="196"/>
    </location>
</feature>
<feature type="region of interest" description="Disordered" evidence="2">
    <location>
        <begin position="173"/>
        <end position="196"/>
    </location>
</feature>